<proteinExistence type="predicted"/>
<gene>
    <name evidence="2" type="ORF">Vafri_21226</name>
</gene>
<protein>
    <submittedName>
        <fullName evidence="2">Uncharacterized protein</fullName>
    </submittedName>
</protein>
<evidence type="ECO:0000313" key="3">
    <source>
        <dbReference type="Proteomes" id="UP000747399"/>
    </source>
</evidence>
<evidence type="ECO:0000313" key="2">
    <source>
        <dbReference type="EMBL" id="GIL67974.1"/>
    </source>
</evidence>
<feature type="compositionally biased region" description="Gly residues" evidence="1">
    <location>
        <begin position="18"/>
        <end position="30"/>
    </location>
</feature>
<comment type="caution">
    <text evidence="2">The sequence shown here is derived from an EMBL/GenBank/DDBJ whole genome shotgun (WGS) entry which is preliminary data.</text>
</comment>
<keyword evidence="3" id="KW-1185">Reference proteome</keyword>
<feature type="compositionally biased region" description="Polar residues" evidence="1">
    <location>
        <begin position="977"/>
        <end position="989"/>
    </location>
</feature>
<feature type="region of interest" description="Disordered" evidence="1">
    <location>
        <begin position="769"/>
        <end position="809"/>
    </location>
</feature>
<feature type="compositionally biased region" description="Gly residues" evidence="1">
    <location>
        <begin position="780"/>
        <end position="802"/>
    </location>
</feature>
<reference evidence="2" key="1">
    <citation type="journal article" date="2021" name="Proc. Natl. Acad. Sci. U.S.A.">
        <title>Three genomes in the algal genus Volvox reveal the fate of a haploid sex-determining region after a transition to homothallism.</title>
        <authorList>
            <person name="Yamamoto K."/>
            <person name="Hamaji T."/>
            <person name="Kawai-Toyooka H."/>
            <person name="Matsuzaki R."/>
            <person name="Takahashi F."/>
            <person name="Nishimura Y."/>
            <person name="Kawachi M."/>
            <person name="Noguchi H."/>
            <person name="Minakuchi Y."/>
            <person name="Umen J.G."/>
            <person name="Toyoda A."/>
            <person name="Nozaki H."/>
        </authorList>
    </citation>
    <scope>NUCLEOTIDE SEQUENCE</scope>
    <source>
        <strain evidence="2">NIES-3780</strain>
    </source>
</reference>
<feature type="region of interest" description="Disordered" evidence="1">
    <location>
        <begin position="1"/>
        <end position="30"/>
    </location>
</feature>
<organism evidence="2 3">
    <name type="scientific">Volvox africanus</name>
    <dbReference type="NCBI Taxonomy" id="51714"/>
    <lineage>
        <taxon>Eukaryota</taxon>
        <taxon>Viridiplantae</taxon>
        <taxon>Chlorophyta</taxon>
        <taxon>core chlorophytes</taxon>
        <taxon>Chlorophyceae</taxon>
        <taxon>CS clade</taxon>
        <taxon>Chlamydomonadales</taxon>
        <taxon>Volvocaceae</taxon>
        <taxon>Volvox</taxon>
    </lineage>
</organism>
<dbReference type="Proteomes" id="UP000747399">
    <property type="component" value="Unassembled WGS sequence"/>
</dbReference>
<accession>A0A8J4BT11</accession>
<evidence type="ECO:0000256" key="1">
    <source>
        <dbReference type="SAM" id="MobiDB-lite"/>
    </source>
</evidence>
<sequence length="1314" mass="141942">MSQQQQPSGRYSSISEGRSGGGGGGGGSGIGARYKYKYKAEEVREAYLSDKESGLASTLRAALQTLFSEPRLPDNPYYYLASTLAAHVDQSQLWTTPAVDLLAAYDVEGGLEPLYGDLQLCKIPNFNRCFGLPHVLRVASREGASFLHEVLVNSLPECVFRPCHVTSNIVDGGEYTVQTLCSVQGPCALWNPQLLEFPEIEIRCDVVVRGGKLDEALRLFVDMVVEDVRELNQIPVYFVDGVTIRDGPAAVPDPEKEPFRLRVPVEAVLDAGGADFEKTATRLVLGGKVLTVHAVLLVEGPADPSDLESHKLRYEMSKKTYILHYHSDLEARSTLTQPMTHFGCNPYDALYGGYFLDVSSARQYAILYLGTDREPYHRDNLTKQMDFLRASINVDLQHGDSLTAWHQLLVLVLLHDPTTVKVGPLVPESFPSLETLALKAPKMLGTEVGWLLSTLPNLLRINNSAASVLEGIVREVEALAIAAARLPAKLAAVKVAAEAVGPAPTPRTGDSRRTVRTPDVSRAMSVWLAAFGLEGRLLSQLLGLKDRILAATGGGTGLFAGISLMVQRLVSELPPEVPSLAPAAAAALAAAQPRATLLRHLLHAAALTVAHGFVTRCADVKWALYFLHIPVANSTDLAALQTIAAGGGGVGGSQEGGGAPPPATWVLDVGMVRGIQVRSGALAERVSTEGVMLQYAVDTKMDELLATIWLVMTEPPLPVNPYPRLLQLLRTQATKLELWNEEPEEALASYLVNELTLLRPPAFIYAASSPPAAPRRHSGNDGGGGQQHSRQRGGGVAGGGGANVHDSDGDEGDQLVGYGCYAAVTCVDVQALNALRTSLGVVLSDRHWQSGAYQGEVVPALVGDVAISNALRLDHDGLGAHGGETGGVGSLQRVGGSGGVAVRRLTAPFEHPRLYGLEAEEHHLVGGPRRREAAQAFARDVVSDLLQLHVNSAHIVFSVGVVGGSYFDATELWATSTNPNSQQPTTNYHNNNNNNNRMEHQGAAVIGHVSYIGLERLQGELVDAALRVPEGRLLASVALYVAPARENTYVALTRHLLFQYRKVSPPLIPNVSVTSAMPQPRRPTTAEQQAELWPSAVYQRIFMSEFNAFKWYSWNSERGDPAQPYHYRSMVAAVQESAPKWEASGRVLQLQRALLQAAIALQDHSQLYELSRVFSSPAQELKCLQEVHQALLDLLSPRHEALRAKLDNERVRRLLMTYILRVRSALTSPKYNYFSGLAAAVPTVLAELQEEVLSSFTLTSRLEDLMQQLAVWTHSCEISVAAAVHAGVGDLDPLLRKGEGGVSLGLKGLGPLDT</sequence>
<dbReference type="EMBL" id="BNCO01000107">
    <property type="protein sequence ID" value="GIL67974.1"/>
    <property type="molecule type" value="Genomic_DNA"/>
</dbReference>
<name>A0A8J4BT11_9CHLO</name>
<feature type="region of interest" description="Disordered" evidence="1">
    <location>
        <begin position="977"/>
        <end position="996"/>
    </location>
</feature>
<feature type="compositionally biased region" description="Low complexity" evidence="1">
    <location>
        <begin position="8"/>
        <end position="17"/>
    </location>
</feature>